<dbReference type="InterPro" id="IPR036291">
    <property type="entry name" value="NAD(P)-bd_dom_sf"/>
</dbReference>
<proteinExistence type="inferred from homology"/>
<comment type="caution">
    <text evidence="3">The sequence shown here is derived from an EMBL/GenBank/DDBJ whole genome shotgun (WGS) entry which is preliminary data.</text>
</comment>
<comment type="similarity">
    <text evidence="1">Belongs to the short-chain dehydrogenases/reductases (SDR) family.</text>
</comment>
<dbReference type="PANTHER" id="PTHR43669:SF3">
    <property type="entry name" value="ALCOHOL DEHYDROGENASE, PUTATIVE (AFU_ORTHOLOGUE AFUA_3G03445)-RELATED"/>
    <property type="match status" value="1"/>
</dbReference>
<evidence type="ECO:0000313" key="3">
    <source>
        <dbReference type="EMBL" id="KAK7104029.1"/>
    </source>
</evidence>
<evidence type="ECO:0000313" key="4">
    <source>
        <dbReference type="Proteomes" id="UP001374579"/>
    </source>
</evidence>
<protein>
    <submittedName>
        <fullName evidence="3">Uncharacterized protein</fullName>
    </submittedName>
</protein>
<dbReference type="InterPro" id="IPR002347">
    <property type="entry name" value="SDR_fam"/>
</dbReference>
<accession>A0AAN9GDV6</accession>
<dbReference type="AlphaFoldDB" id="A0AAN9GDV6"/>
<dbReference type="PANTHER" id="PTHR43669">
    <property type="entry name" value="5-KETO-D-GLUCONATE 5-REDUCTASE"/>
    <property type="match status" value="1"/>
</dbReference>
<keyword evidence="2" id="KW-0560">Oxidoreductase</keyword>
<dbReference type="Proteomes" id="UP001374579">
    <property type="component" value="Unassembled WGS sequence"/>
</dbReference>
<dbReference type="Pfam" id="PF00106">
    <property type="entry name" value="adh_short"/>
    <property type="match status" value="1"/>
</dbReference>
<sequence length="241" mass="26116">MAAFAGKHVFVAGGTGIVGSAVAKEVLQQGGKVTVSTRSQDSFNAFKGKLPAEVQGNVFGVVADIRTEEGVKKIFDETTKRAPVQHVVACIGSWWQGGKLVDQTLAEFNQGMLDRVTGHFLLFKTFIPYLDKQQGSTYTILTGDAGNDYVAPNISLICVTSGAMNGFSTAARAEHKDSQVAVSDFRIHIMVYPKPDSEFPSTETHTMGNDVIGKAIVNSIIKRSRDRIDVRVRKDAHELAK</sequence>
<evidence type="ECO:0000256" key="1">
    <source>
        <dbReference type="ARBA" id="ARBA00006484"/>
    </source>
</evidence>
<keyword evidence="4" id="KW-1185">Reference proteome</keyword>
<reference evidence="3 4" key="1">
    <citation type="submission" date="2024-02" db="EMBL/GenBank/DDBJ databases">
        <title>Chromosome-scale genome assembly of the rough periwinkle Littorina saxatilis.</title>
        <authorList>
            <person name="De Jode A."/>
            <person name="Faria R."/>
            <person name="Formenti G."/>
            <person name="Sims Y."/>
            <person name="Smith T.P."/>
            <person name="Tracey A."/>
            <person name="Wood J.M.D."/>
            <person name="Zagrodzka Z.B."/>
            <person name="Johannesson K."/>
            <person name="Butlin R.K."/>
            <person name="Leder E.H."/>
        </authorList>
    </citation>
    <scope>NUCLEOTIDE SEQUENCE [LARGE SCALE GENOMIC DNA]</scope>
    <source>
        <strain evidence="3">Snail1</strain>
        <tissue evidence="3">Muscle</tissue>
    </source>
</reference>
<dbReference type="EMBL" id="JBAMIC010000008">
    <property type="protein sequence ID" value="KAK7104029.1"/>
    <property type="molecule type" value="Genomic_DNA"/>
</dbReference>
<dbReference type="GO" id="GO:0016491">
    <property type="term" value="F:oxidoreductase activity"/>
    <property type="evidence" value="ECO:0007669"/>
    <property type="project" value="UniProtKB-KW"/>
</dbReference>
<dbReference type="Gene3D" id="3.40.50.720">
    <property type="entry name" value="NAD(P)-binding Rossmann-like Domain"/>
    <property type="match status" value="1"/>
</dbReference>
<evidence type="ECO:0000256" key="2">
    <source>
        <dbReference type="ARBA" id="ARBA00023002"/>
    </source>
</evidence>
<gene>
    <name evidence="3" type="ORF">V1264_018807</name>
</gene>
<name>A0AAN9GDV6_9CAEN</name>
<dbReference type="SUPFAM" id="SSF51735">
    <property type="entry name" value="NAD(P)-binding Rossmann-fold domains"/>
    <property type="match status" value="1"/>
</dbReference>
<organism evidence="3 4">
    <name type="scientific">Littorina saxatilis</name>
    <dbReference type="NCBI Taxonomy" id="31220"/>
    <lineage>
        <taxon>Eukaryota</taxon>
        <taxon>Metazoa</taxon>
        <taxon>Spiralia</taxon>
        <taxon>Lophotrochozoa</taxon>
        <taxon>Mollusca</taxon>
        <taxon>Gastropoda</taxon>
        <taxon>Caenogastropoda</taxon>
        <taxon>Littorinimorpha</taxon>
        <taxon>Littorinoidea</taxon>
        <taxon>Littorinidae</taxon>
        <taxon>Littorina</taxon>
    </lineage>
</organism>